<comment type="catalytic activity">
    <reaction evidence="10">
        <text>D-glyceraldehyde 3-phosphate + pyruvate + H(+) = 1-deoxy-D-xylulose 5-phosphate + CO2</text>
        <dbReference type="Rhea" id="RHEA:12605"/>
        <dbReference type="ChEBI" id="CHEBI:15361"/>
        <dbReference type="ChEBI" id="CHEBI:15378"/>
        <dbReference type="ChEBI" id="CHEBI:16526"/>
        <dbReference type="ChEBI" id="CHEBI:57792"/>
        <dbReference type="ChEBI" id="CHEBI:59776"/>
        <dbReference type="EC" id="2.2.1.7"/>
    </reaction>
</comment>
<feature type="binding site" evidence="10">
    <location>
        <begin position="149"/>
        <end position="150"/>
    </location>
    <ligand>
        <name>thiamine diphosphate</name>
        <dbReference type="ChEBI" id="CHEBI:58937"/>
    </ligand>
</feature>
<dbReference type="UniPathway" id="UPA00064">
    <property type="reaction ID" value="UER00091"/>
</dbReference>
<comment type="caution">
    <text evidence="12">The sequence shown here is derived from an EMBL/GenBank/DDBJ whole genome shotgun (WGS) entry which is preliminary data.</text>
</comment>
<gene>
    <name evidence="10 12" type="primary">dxs</name>
    <name evidence="12" type="ORF">FXF47_07235</name>
</gene>
<organism evidence="12 13">
    <name type="scientific">Candidatus Mcinerneyibacterium aminivorans</name>
    <dbReference type="NCBI Taxonomy" id="2703815"/>
    <lineage>
        <taxon>Bacteria</taxon>
        <taxon>Candidatus Macinerneyibacteriota</taxon>
        <taxon>Candidatus Mcinerneyibacteria</taxon>
        <taxon>Candidatus Mcinerneyibacteriales</taxon>
        <taxon>Candidatus Mcinerneyibacteriaceae</taxon>
        <taxon>Candidatus Mcinerneyibacterium</taxon>
    </lineage>
</organism>
<dbReference type="InterPro" id="IPR005475">
    <property type="entry name" value="Transketolase-like_Pyr-bd"/>
</dbReference>
<keyword evidence="4 10" id="KW-0808">Transferase</keyword>
<dbReference type="Gene3D" id="3.40.50.920">
    <property type="match status" value="1"/>
</dbReference>
<evidence type="ECO:0000256" key="10">
    <source>
        <dbReference type="HAMAP-Rule" id="MF_00315"/>
    </source>
</evidence>
<proteinExistence type="inferred from homology"/>
<dbReference type="CDD" id="cd02007">
    <property type="entry name" value="TPP_DXS"/>
    <property type="match status" value="1"/>
</dbReference>
<dbReference type="PANTHER" id="PTHR43322">
    <property type="entry name" value="1-D-DEOXYXYLULOSE 5-PHOSPHATE SYNTHASE-RELATED"/>
    <property type="match status" value="1"/>
</dbReference>
<comment type="pathway">
    <text evidence="1 10">Metabolic intermediate biosynthesis; 1-deoxy-D-xylulose 5-phosphate biosynthesis; 1-deoxy-D-xylulose 5-phosphate from D-glyceraldehyde 3-phosphate and pyruvate: step 1/1.</text>
</comment>
<dbReference type="NCBIfam" id="TIGR00204">
    <property type="entry name" value="dxs"/>
    <property type="match status" value="1"/>
</dbReference>
<evidence type="ECO:0000259" key="11">
    <source>
        <dbReference type="SMART" id="SM00861"/>
    </source>
</evidence>
<evidence type="ECO:0000313" key="13">
    <source>
        <dbReference type="Proteomes" id="UP000324143"/>
    </source>
</evidence>
<dbReference type="CDD" id="cd07033">
    <property type="entry name" value="TPP_PYR_DXS_TK_like"/>
    <property type="match status" value="1"/>
</dbReference>
<name>A0A5D0MGU5_9BACT</name>
<dbReference type="AlphaFoldDB" id="A0A5D0MGU5"/>
<dbReference type="EC" id="2.2.1.7" evidence="10"/>
<dbReference type="NCBIfam" id="NF003933">
    <property type="entry name" value="PRK05444.2-2"/>
    <property type="match status" value="1"/>
</dbReference>
<feature type="domain" description="Transketolase-like pyrimidine-binding" evidence="11">
    <location>
        <begin position="315"/>
        <end position="480"/>
    </location>
</feature>
<keyword evidence="9 10" id="KW-0414">Isoprene biosynthesis</keyword>
<feature type="binding site" evidence="10">
    <location>
        <position position="177"/>
    </location>
    <ligand>
        <name>thiamine diphosphate</name>
        <dbReference type="ChEBI" id="CHEBI:58937"/>
    </ligand>
</feature>
<feature type="binding site" evidence="10">
    <location>
        <position position="287"/>
    </location>
    <ligand>
        <name>thiamine diphosphate</name>
        <dbReference type="ChEBI" id="CHEBI:58937"/>
    </ligand>
</feature>
<dbReference type="SUPFAM" id="SSF52922">
    <property type="entry name" value="TK C-terminal domain-like"/>
    <property type="match status" value="1"/>
</dbReference>
<dbReference type="GO" id="GO:0000287">
    <property type="term" value="F:magnesium ion binding"/>
    <property type="evidence" value="ECO:0007669"/>
    <property type="project" value="UniProtKB-UniRule"/>
</dbReference>
<evidence type="ECO:0000256" key="6">
    <source>
        <dbReference type="ARBA" id="ARBA00022842"/>
    </source>
</evidence>
<dbReference type="GO" id="GO:0030976">
    <property type="term" value="F:thiamine pyrophosphate binding"/>
    <property type="evidence" value="ECO:0007669"/>
    <property type="project" value="UniProtKB-UniRule"/>
</dbReference>
<dbReference type="SMART" id="SM00861">
    <property type="entry name" value="Transket_pyr"/>
    <property type="match status" value="1"/>
</dbReference>
<dbReference type="PROSITE" id="PS00801">
    <property type="entry name" value="TRANSKETOLASE_1"/>
    <property type="match status" value="1"/>
</dbReference>
<keyword evidence="5 10" id="KW-0479">Metal-binding</keyword>
<feature type="binding site" evidence="10">
    <location>
        <position position="76"/>
    </location>
    <ligand>
        <name>thiamine diphosphate</name>
        <dbReference type="ChEBI" id="CHEBI:58937"/>
    </ligand>
</feature>
<dbReference type="GO" id="GO:0009228">
    <property type="term" value="P:thiamine biosynthetic process"/>
    <property type="evidence" value="ECO:0007669"/>
    <property type="project" value="UniProtKB-UniRule"/>
</dbReference>
<evidence type="ECO:0000256" key="3">
    <source>
        <dbReference type="ARBA" id="ARBA00011738"/>
    </source>
</evidence>
<dbReference type="GO" id="GO:0016114">
    <property type="term" value="P:terpenoid biosynthetic process"/>
    <property type="evidence" value="ECO:0007669"/>
    <property type="project" value="UniProtKB-UniRule"/>
</dbReference>
<reference evidence="12" key="1">
    <citation type="submission" date="2019-08" db="EMBL/GenBank/DDBJ databases">
        <title>Genomic characterization of a novel candidate phylum (ARYD3) from a high temperature, high salinity tertiary oil reservoir in north central Oklahoma, USA.</title>
        <authorList>
            <person name="Youssef N.H."/>
            <person name="Yadav A."/>
            <person name="Elshahed M.S."/>
        </authorList>
    </citation>
    <scope>NUCLEOTIDE SEQUENCE [LARGE SCALE GENOMIC DNA]</scope>
    <source>
        <strain evidence="12">ARYD3</strain>
    </source>
</reference>
<dbReference type="Pfam" id="PF13292">
    <property type="entry name" value="DXP_synthase_N"/>
    <property type="match status" value="1"/>
</dbReference>
<comment type="cofactor">
    <cofactor evidence="10">
        <name>Mg(2+)</name>
        <dbReference type="ChEBI" id="CHEBI:18420"/>
    </cofactor>
    <text evidence="10">Binds 1 Mg(2+) ion per subunit.</text>
</comment>
<dbReference type="Pfam" id="PF02780">
    <property type="entry name" value="Transketolase_C"/>
    <property type="match status" value="1"/>
</dbReference>
<dbReference type="InterPro" id="IPR049557">
    <property type="entry name" value="Transketolase_CS"/>
</dbReference>
<evidence type="ECO:0000256" key="5">
    <source>
        <dbReference type="ARBA" id="ARBA00022723"/>
    </source>
</evidence>
<feature type="binding site" evidence="10">
    <location>
        <position position="148"/>
    </location>
    <ligand>
        <name>Mg(2+)</name>
        <dbReference type="ChEBI" id="CHEBI:18420"/>
    </ligand>
</feature>
<keyword evidence="6 10" id="KW-0460">Magnesium</keyword>
<keyword evidence="13" id="KW-1185">Reference proteome</keyword>
<comment type="similarity">
    <text evidence="2 10">Belongs to the transketolase family. DXPS subfamily.</text>
</comment>
<dbReference type="InterPro" id="IPR029061">
    <property type="entry name" value="THDP-binding"/>
</dbReference>
<comment type="function">
    <text evidence="10">Catalyzes the acyloin condensation reaction between C atoms 2 and 3 of pyruvate and glyceraldehyde 3-phosphate to yield 1-deoxy-D-xylulose-5-phosphate (DXP).</text>
</comment>
<dbReference type="FunFam" id="3.40.50.920:FF:000002">
    <property type="entry name" value="1-deoxy-D-xylulose-5-phosphate synthase"/>
    <property type="match status" value="1"/>
</dbReference>
<feature type="binding site" evidence="10">
    <location>
        <position position="366"/>
    </location>
    <ligand>
        <name>thiamine diphosphate</name>
        <dbReference type="ChEBI" id="CHEBI:58937"/>
    </ligand>
</feature>
<dbReference type="SUPFAM" id="SSF52518">
    <property type="entry name" value="Thiamin diphosphate-binding fold (THDP-binding)"/>
    <property type="match status" value="2"/>
</dbReference>
<dbReference type="GO" id="GO:0008661">
    <property type="term" value="F:1-deoxy-D-xylulose-5-phosphate synthase activity"/>
    <property type="evidence" value="ECO:0007669"/>
    <property type="project" value="UniProtKB-UniRule"/>
</dbReference>
<feature type="binding site" evidence="10">
    <location>
        <begin position="117"/>
        <end position="119"/>
    </location>
    <ligand>
        <name>thiamine diphosphate</name>
        <dbReference type="ChEBI" id="CHEBI:58937"/>
    </ligand>
</feature>
<evidence type="ECO:0000256" key="8">
    <source>
        <dbReference type="ARBA" id="ARBA00023052"/>
    </source>
</evidence>
<protein>
    <recommendedName>
        <fullName evidence="10">1-deoxy-D-xylulose-5-phosphate synthase</fullName>
        <ecNumber evidence="10">2.2.1.7</ecNumber>
    </recommendedName>
    <alternativeName>
        <fullName evidence="10">1-deoxyxylulose-5-phosphate synthase</fullName>
        <shortName evidence="10">DXP synthase</shortName>
        <shortName evidence="10">DXPS</shortName>
    </alternativeName>
</protein>
<evidence type="ECO:0000313" key="12">
    <source>
        <dbReference type="EMBL" id="TYB30823.1"/>
    </source>
</evidence>
<feature type="binding site" evidence="10">
    <location>
        <position position="177"/>
    </location>
    <ligand>
        <name>Mg(2+)</name>
        <dbReference type="ChEBI" id="CHEBI:18420"/>
    </ligand>
</feature>
<dbReference type="Pfam" id="PF02779">
    <property type="entry name" value="Transket_pyr"/>
    <property type="match status" value="1"/>
</dbReference>
<dbReference type="InterPro" id="IPR009014">
    <property type="entry name" value="Transketo_C/PFOR_II"/>
</dbReference>
<evidence type="ECO:0000256" key="4">
    <source>
        <dbReference type="ARBA" id="ARBA00022679"/>
    </source>
</evidence>
<keyword evidence="7 10" id="KW-0784">Thiamine biosynthesis</keyword>
<comment type="cofactor">
    <cofactor evidence="10">
        <name>thiamine diphosphate</name>
        <dbReference type="ChEBI" id="CHEBI:58937"/>
    </cofactor>
    <text evidence="10">Binds 1 thiamine pyrophosphate per subunit.</text>
</comment>
<dbReference type="EMBL" id="VSIX01000069">
    <property type="protein sequence ID" value="TYB30823.1"/>
    <property type="molecule type" value="Genomic_DNA"/>
</dbReference>
<dbReference type="GO" id="GO:0005829">
    <property type="term" value="C:cytosol"/>
    <property type="evidence" value="ECO:0007669"/>
    <property type="project" value="TreeGrafter"/>
</dbReference>
<evidence type="ECO:0000256" key="1">
    <source>
        <dbReference type="ARBA" id="ARBA00004980"/>
    </source>
</evidence>
<dbReference type="GO" id="GO:0019288">
    <property type="term" value="P:isopentenyl diphosphate biosynthetic process, methylerythritol 4-phosphate pathway"/>
    <property type="evidence" value="ECO:0007669"/>
    <property type="project" value="TreeGrafter"/>
</dbReference>
<accession>A0A5D0MGU5</accession>
<dbReference type="InterPro" id="IPR005477">
    <property type="entry name" value="Dxylulose-5-P_synthase"/>
</dbReference>
<evidence type="ECO:0000256" key="7">
    <source>
        <dbReference type="ARBA" id="ARBA00022977"/>
    </source>
</evidence>
<dbReference type="InterPro" id="IPR033248">
    <property type="entry name" value="Transketolase_C"/>
</dbReference>
<dbReference type="PANTHER" id="PTHR43322:SF5">
    <property type="entry name" value="1-DEOXY-D-XYLULOSE-5-PHOSPHATE SYNTHASE, CHLOROPLASTIC"/>
    <property type="match status" value="1"/>
</dbReference>
<comment type="subunit">
    <text evidence="3 10">Homodimer.</text>
</comment>
<dbReference type="Gene3D" id="3.40.50.970">
    <property type="match status" value="2"/>
</dbReference>
<keyword evidence="8 10" id="KW-0786">Thiamine pyrophosphate</keyword>
<sequence length="624" mass="70084">MKKYSILDKNFSVEDLRKLEENRLEKLAGEIRDHIINVTQKNGGHIAPSLGVVDLTIVLHYLYNTPEDKIIWDVGHQAYAHKIITNRAKEFETLREYGGISGFLKSKESKFDVYEAGHTSTSISAAAGFAISRKLSNKKNKIISIIGDGALTGGVAFEGLNLIGSLKEDVLIILNDNEMSIAPNVGGFSKYFNKMITNKIYLKTKKEVQKIMKNLKMGDNLIDFVERIEESLKNIVIKGAFFEDLGFEYFGPVDGHDINEMIDIINKIKNIDGPKLLHIYTQKGKGFEKAEKDPENFHGISPKKDKSENKNKKITKYTDVFSSEVYKIAKKDKEVVAITAAMPNGTGLKVIRENIPERYIDAGIAEQSAVITANALAKEGYKPFVAIYSTFLQRAFDQMIHDVALQNNPVKFFLDRAGVVGRDGPTHHGCFDISYLRLIPNIVSLAPKDSREMRAMINFMHKYSDGPITIRYPRGEAVKPFGEDKNYKKIKMGEGEILKEGEDVVFFALGRMVKEAYSVSEMLEEDGISAGVFNLRFIKPLDREKIIKLARSSRFIVTLEYGNMPGGVGEGINSILAENGISKKILNIGIPDEFVEHGQQQKLFKILGLDSESIYKRVKTWMND</sequence>
<evidence type="ECO:0000256" key="9">
    <source>
        <dbReference type="ARBA" id="ARBA00023229"/>
    </source>
</evidence>
<dbReference type="Proteomes" id="UP000324143">
    <property type="component" value="Unassembled WGS sequence"/>
</dbReference>
<evidence type="ECO:0000256" key="2">
    <source>
        <dbReference type="ARBA" id="ARBA00011081"/>
    </source>
</evidence>
<dbReference type="HAMAP" id="MF_00315">
    <property type="entry name" value="DXP_synth"/>
    <property type="match status" value="1"/>
</dbReference>